<evidence type="ECO:0000256" key="1">
    <source>
        <dbReference type="SAM" id="Phobius"/>
    </source>
</evidence>
<dbReference type="Pfam" id="PF09991">
    <property type="entry name" value="DUF2232"/>
    <property type="match status" value="1"/>
</dbReference>
<organism evidence="2">
    <name type="scientific">hydrothermal vent metagenome</name>
    <dbReference type="NCBI Taxonomy" id="652676"/>
    <lineage>
        <taxon>unclassified sequences</taxon>
        <taxon>metagenomes</taxon>
        <taxon>ecological metagenomes</taxon>
    </lineage>
</organism>
<reference evidence="2" key="1">
    <citation type="submission" date="2018-06" db="EMBL/GenBank/DDBJ databases">
        <authorList>
            <person name="Zhirakovskaya E."/>
        </authorList>
    </citation>
    <scope>NUCLEOTIDE SEQUENCE</scope>
</reference>
<name>A0A3B0VAH0_9ZZZZ</name>
<keyword evidence="1" id="KW-0812">Transmembrane</keyword>
<proteinExistence type="predicted"/>
<evidence type="ECO:0008006" key="3">
    <source>
        <dbReference type="Google" id="ProtNLM"/>
    </source>
</evidence>
<keyword evidence="1" id="KW-1133">Transmembrane helix</keyword>
<keyword evidence="1" id="KW-0472">Membrane</keyword>
<feature type="transmembrane region" description="Helical" evidence="1">
    <location>
        <begin position="20"/>
        <end position="50"/>
    </location>
</feature>
<dbReference type="PANTHER" id="PTHR41324">
    <property type="entry name" value="MEMBRANE PROTEIN-RELATED"/>
    <property type="match status" value="1"/>
</dbReference>
<sequence>MTAQWSAQSGGRFFNGPTILLAVAFLLPALIPGLFGWTSGMMAIPVFYFLKVDGERQGGIEIRNSILLAGAGALVLQQLPVMLFSLTLIPLAYSLNRSAAAGEGEVRTGIRGVIVLGVSWLVFWAVYGIILSVNPYTHLLKTLDSGFAQLYEIYSQNGNLPADTLLNLEQVIHELRRLIPIILPGMLACSVIMTVWMNMVGANSLLQRLRPDLAPWRKYSHWRLPDRIVWLPIVAGVALTVGSGIVKNVAIGILLVSALLYFFQGLAVLIHLLDKWKVPLYIRILIYGIIVLQGYGLFVLVITGVADVWIDFRHRHDNKQHPDN</sequence>
<evidence type="ECO:0000313" key="2">
    <source>
        <dbReference type="EMBL" id="VAW35832.1"/>
    </source>
</evidence>
<dbReference type="PANTHER" id="PTHR41324:SF1">
    <property type="entry name" value="DUF2232 DOMAIN-CONTAINING PROTEIN"/>
    <property type="match status" value="1"/>
</dbReference>
<feature type="transmembrane region" description="Helical" evidence="1">
    <location>
        <begin position="113"/>
        <end position="133"/>
    </location>
</feature>
<protein>
    <recommendedName>
        <fullName evidence="3">DUF2232 domain-containing protein</fullName>
    </recommendedName>
</protein>
<feature type="transmembrane region" description="Helical" evidence="1">
    <location>
        <begin position="228"/>
        <end position="246"/>
    </location>
</feature>
<gene>
    <name evidence="2" type="ORF">MNBD_DELTA04-742</name>
</gene>
<dbReference type="InterPro" id="IPR018710">
    <property type="entry name" value="DUF2232"/>
</dbReference>
<feature type="transmembrane region" description="Helical" evidence="1">
    <location>
        <begin position="66"/>
        <end position="93"/>
    </location>
</feature>
<feature type="transmembrane region" description="Helical" evidence="1">
    <location>
        <begin position="178"/>
        <end position="199"/>
    </location>
</feature>
<feature type="transmembrane region" description="Helical" evidence="1">
    <location>
        <begin position="253"/>
        <end position="273"/>
    </location>
</feature>
<dbReference type="EMBL" id="UOEY01000021">
    <property type="protein sequence ID" value="VAW35832.1"/>
    <property type="molecule type" value="Genomic_DNA"/>
</dbReference>
<feature type="transmembrane region" description="Helical" evidence="1">
    <location>
        <begin position="285"/>
        <end position="310"/>
    </location>
</feature>
<accession>A0A3B0VAH0</accession>
<dbReference type="AlphaFoldDB" id="A0A3B0VAH0"/>